<feature type="transmembrane region" description="Helical" evidence="6">
    <location>
        <begin position="184"/>
        <end position="207"/>
    </location>
</feature>
<evidence type="ECO:0000256" key="2">
    <source>
        <dbReference type="ARBA" id="ARBA00022448"/>
    </source>
</evidence>
<keyword evidence="3 6" id="KW-0812">Transmembrane</keyword>
<dbReference type="EMBL" id="JBEUOH010000011">
    <property type="protein sequence ID" value="KAL0881355.1"/>
    <property type="molecule type" value="Genomic_DNA"/>
</dbReference>
<dbReference type="InterPro" id="IPR036259">
    <property type="entry name" value="MFS_trans_sf"/>
</dbReference>
<dbReference type="PANTHER" id="PTHR23511:SF35">
    <property type="entry name" value="MAJOR FACILITATOR SUPERFAMILY (MFS) PROFILE DOMAIN-CONTAINING PROTEIN"/>
    <property type="match status" value="1"/>
</dbReference>
<keyword evidence="5 6" id="KW-0472">Membrane</keyword>
<feature type="transmembrane region" description="Helical" evidence="6">
    <location>
        <begin position="500"/>
        <end position="518"/>
    </location>
</feature>
<feature type="transmembrane region" description="Helical" evidence="6">
    <location>
        <begin position="227"/>
        <end position="244"/>
    </location>
</feature>
<feature type="transmembrane region" description="Helical" evidence="6">
    <location>
        <begin position="149"/>
        <end position="172"/>
    </location>
</feature>
<dbReference type="PANTHER" id="PTHR23511">
    <property type="entry name" value="SYNAPTIC VESICLE GLYCOPROTEIN 2"/>
    <property type="match status" value="1"/>
</dbReference>
<feature type="transmembrane region" description="Helical" evidence="6">
    <location>
        <begin position="320"/>
        <end position="342"/>
    </location>
</feature>
<evidence type="ECO:0000313" key="9">
    <source>
        <dbReference type="Proteomes" id="UP001549920"/>
    </source>
</evidence>
<keyword evidence="4 6" id="KW-1133">Transmembrane helix</keyword>
<evidence type="ECO:0000256" key="6">
    <source>
        <dbReference type="SAM" id="Phobius"/>
    </source>
</evidence>
<sequence>MSQVRTDINMNKTSKNEVCLMDNFKKYYTVDAKGGNAEYFETDLEEALDVAGAGKYQVYHCILMLATLSSALLEIIGNAFILPAAACDLNLPDHLRGIVTSVPNLGVILTAPAWGWAADSLGRKPVLLASCVISGAIGLAAAFATTLSGYAICKFLASLFLSCPSSLGWAYIGEMLPRRRRDAAVLICNGFLMLSSTLSPVIAWGILSHEWRCSDGSFVIRPWRLLTITYALPLLLVGLGIVQADESPKFLVAKGKKRQALAVLKKIYAVNSGLSEDHYCVTSLRDDGKRMTSETGPGCVVTKWRGDSTLSLLRPPHLKWLALTGFLMFGLFSLLNGLFLLAPDTINKIFTSPIIDEGNICVFIGQSNDTAVISEPCVDTISHATFLIMVVTTLVYSVVVLLACLSPLNKKTLLISMFTTVGVACLMSGLQENKMVAGAAMSAMQLTALGIGPLTAYTVHLFPTTLRGTAVGAVLMFGRLGSVVGASAAGYFLAAACAGTFYGFSALLFLCAALSFLLPKHHSSASCDYEDADTR</sequence>
<evidence type="ECO:0000256" key="1">
    <source>
        <dbReference type="ARBA" id="ARBA00004141"/>
    </source>
</evidence>
<feature type="transmembrane region" description="Helical" evidence="6">
    <location>
        <begin position="436"/>
        <end position="459"/>
    </location>
</feature>
<evidence type="ECO:0000256" key="5">
    <source>
        <dbReference type="ARBA" id="ARBA00023136"/>
    </source>
</evidence>
<feature type="transmembrane region" description="Helical" evidence="6">
    <location>
        <begin position="384"/>
        <end position="405"/>
    </location>
</feature>
<dbReference type="Pfam" id="PF07690">
    <property type="entry name" value="MFS_1"/>
    <property type="match status" value="1"/>
</dbReference>
<feature type="transmembrane region" description="Helical" evidence="6">
    <location>
        <begin position="471"/>
        <end position="494"/>
    </location>
</feature>
<protein>
    <recommendedName>
        <fullName evidence="7">Major facilitator superfamily (MFS) profile domain-containing protein</fullName>
    </recommendedName>
</protein>
<dbReference type="PROSITE" id="PS50850">
    <property type="entry name" value="MFS"/>
    <property type="match status" value="1"/>
</dbReference>
<evidence type="ECO:0000259" key="7">
    <source>
        <dbReference type="PROSITE" id="PS50850"/>
    </source>
</evidence>
<comment type="caution">
    <text evidence="8">The sequence shown here is derived from an EMBL/GenBank/DDBJ whole genome shotgun (WGS) entry which is preliminary data.</text>
</comment>
<gene>
    <name evidence="8" type="ORF">ABMA27_001232</name>
</gene>
<accession>A0ABR3HXT2</accession>
<evidence type="ECO:0000313" key="8">
    <source>
        <dbReference type="EMBL" id="KAL0881355.1"/>
    </source>
</evidence>
<proteinExistence type="predicted"/>
<feature type="transmembrane region" description="Helical" evidence="6">
    <location>
        <begin position="98"/>
        <end position="118"/>
    </location>
</feature>
<feature type="transmembrane region" description="Helical" evidence="6">
    <location>
        <begin position="62"/>
        <end position="86"/>
    </location>
</feature>
<dbReference type="InterPro" id="IPR011701">
    <property type="entry name" value="MFS"/>
</dbReference>
<organism evidence="8 9">
    <name type="scientific">Loxostege sticticalis</name>
    <name type="common">Beet webworm moth</name>
    <dbReference type="NCBI Taxonomy" id="481309"/>
    <lineage>
        <taxon>Eukaryota</taxon>
        <taxon>Metazoa</taxon>
        <taxon>Ecdysozoa</taxon>
        <taxon>Arthropoda</taxon>
        <taxon>Hexapoda</taxon>
        <taxon>Insecta</taxon>
        <taxon>Pterygota</taxon>
        <taxon>Neoptera</taxon>
        <taxon>Endopterygota</taxon>
        <taxon>Lepidoptera</taxon>
        <taxon>Glossata</taxon>
        <taxon>Ditrysia</taxon>
        <taxon>Pyraloidea</taxon>
        <taxon>Crambidae</taxon>
        <taxon>Pyraustinae</taxon>
        <taxon>Loxostege</taxon>
    </lineage>
</organism>
<dbReference type="SUPFAM" id="SSF103473">
    <property type="entry name" value="MFS general substrate transporter"/>
    <property type="match status" value="1"/>
</dbReference>
<dbReference type="Proteomes" id="UP001549920">
    <property type="component" value="Unassembled WGS sequence"/>
</dbReference>
<comment type="subcellular location">
    <subcellularLocation>
        <location evidence="1">Membrane</location>
        <topology evidence="1">Multi-pass membrane protein</topology>
    </subcellularLocation>
</comment>
<feature type="transmembrane region" description="Helical" evidence="6">
    <location>
        <begin position="125"/>
        <end position="143"/>
    </location>
</feature>
<keyword evidence="2" id="KW-0813">Transport</keyword>
<keyword evidence="9" id="KW-1185">Reference proteome</keyword>
<reference evidence="8 9" key="1">
    <citation type="submission" date="2024-06" db="EMBL/GenBank/DDBJ databases">
        <title>A chromosome-level genome assembly of beet webworm, Loxostege sticticalis.</title>
        <authorList>
            <person name="Zhang Y."/>
        </authorList>
    </citation>
    <scope>NUCLEOTIDE SEQUENCE [LARGE SCALE GENOMIC DNA]</scope>
    <source>
        <strain evidence="8">AQ026</strain>
        <tissue evidence="8">Whole body</tissue>
    </source>
</reference>
<feature type="domain" description="Major facilitator superfamily (MFS) profile" evidence="7">
    <location>
        <begin position="58"/>
        <end position="523"/>
    </location>
</feature>
<evidence type="ECO:0000256" key="4">
    <source>
        <dbReference type="ARBA" id="ARBA00022989"/>
    </source>
</evidence>
<dbReference type="Gene3D" id="1.20.1250.20">
    <property type="entry name" value="MFS general substrate transporter like domains"/>
    <property type="match status" value="1"/>
</dbReference>
<name>A0ABR3HXT2_LOXSC</name>
<dbReference type="InterPro" id="IPR020846">
    <property type="entry name" value="MFS_dom"/>
</dbReference>
<evidence type="ECO:0000256" key="3">
    <source>
        <dbReference type="ARBA" id="ARBA00022692"/>
    </source>
</evidence>
<feature type="transmembrane region" description="Helical" evidence="6">
    <location>
        <begin position="412"/>
        <end position="430"/>
    </location>
</feature>